<gene>
    <name evidence="1" type="ORF">L2E82_19618</name>
</gene>
<dbReference type="Proteomes" id="UP001055811">
    <property type="component" value="Linkage Group LG03"/>
</dbReference>
<proteinExistence type="predicted"/>
<name>A0ACB9FCF9_CICIN</name>
<reference evidence="1 2" key="2">
    <citation type="journal article" date="2022" name="Mol. Ecol. Resour.">
        <title>The genomes of chicory, endive, great burdock and yacon provide insights into Asteraceae paleo-polyploidization history and plant inulin production.</title>
        <authorList>
            <person name="Fan W."/>
            <person name="Wang S."/>
            <person name="Wang H."/>
            <person name="Wang A."/>
            <person name="Jiang F."/>
            <person name="Liu H."/>
            <person name="Zhao H."/>
            <person name="Xu D."/>
            <person name="Zhang Y."/>
        </authorList>
    </citation>
    <scope>NUCLEOTIDE SEQUENCE [LARGE SCALE GENOMIC DNA]</scope>
    <source>
        <strain evidence="2">cv. Punajuju</strain>
        <tissue evidence="1">Leaves</tissue>
    </source>
</reference>
<accession>A0ACB9FCF9</accession>
<evidence type="ECO:0000313" key="1">
    <source>
        <dbReference type="EMBL" id="KAI3768784.1"/>
    </source>
</evidence>
<evidence type="ECO:0000313" key="2">
    <source>
        <dbReference type="Proteomes" id="UP001055811"/>
    </source>
</evidence>
<sequence>MMTGDNYMHHEREASTPRAHILPPFGEFFSMSTDAHVTRKLNIDYGDERENKPGIRKILSTKAYAWMGKKGSVWSRKGNARVESFDPIFGHFGWKRVDIYQQQWSGPQLSSYASSKLNCQLLGNTNLGDDKIEGTGIKNNAIIKVEREIDSQDYEILWEDLITREQIGQGKP</sequence>
<comment type="caution">
    <text evidence="1">The sequence shown here is derived from an EMBL/GenBank/DDBJ whole genome shotgun (WGS) entry which is preliminary data.</text>
</comment>
<organism evidence="1 2">
    <name type="scientific">Cichorium intybus</name>
    <name type="common">Chicory</name>
    <dbReference type="NCBI Taxonomy" id="13427"/>
    <lineage>
        <taxon>Eukaryota</taxon>
        <taxon>Viridiplantae</taxon>
        <taxon>Streptophyta</taxon>
        <taxon>Embryophyta</taxon>
        <taxon>Tracheophyta</taxon>
        <taxon>Spermatophyta</taxon>
        <taxon>Magnoliopsida</taxon>
        <taxon>eudicotyledons</taxon>
        <taxon>Gunneridae</taxon>
        <taxon>Pentapetalae</taxon>
        <taxon>asterids</taxon>
        <taxon>campanulids</taxon>
        <taxon>Asterales</taxon>
        <taxon>Asteraceae</taxon>
        <taxon>Cichorioideae</taxon>
        <taxon>Cichorieae</taxon>
        <taxon>Cichoriinae</taxon>
        <taxon>Cichorium</taxon>
    </lineage>
</organism>
<reference evidence="2" key="1">
    <citation type="journal article" date="2022" name="Mol. Ecol. Resour.">
        <title>The genomes of chicory, endive, great burdock and yacon provide insights into Asteraceae palaeo-polyploidization history and plant inulin production.</title>
        <authorList>
            <person name="Fan W."/>
            <person name="Wang S."/>
            <person name="Wang H."/>
            <person name="Wang A."/>
            <person name="Jiang F."/>
            <person name="Liu H."/>
            <person name="Zhao H."/>
            <person name="Xu D."/>
            <person name="Zhang Y."/>
        </authorList>
    </citation>
    <scope>NUCLEOTIDE SEQUENCE [LARGE SCALE GENOMIC DNA]</scope>
    <source>
        <strain evidence="2">cv. Punajuju</strain>
    </source>
</reference>
<protein>
    <submittedName>
        <fullName evidence="1">Uncharacterized protein</fullName>
    </submittedName>
</protein>
<keyword evidence="2" id="KW-1185">Reference proteome</keyword>
<dbReference type="EMBL" id="CM042011">
    <property type="protein sequence ID" value="KAI3768784.1"/>
    <property type="molecule type" value="Genomic_DNA"/>
</dbReference>